<dbReference type="GO" id="GO:0051537">
    <property type="term" value="F:2 iron, 2 sulfur cluster binding"/>
    <property type="evidence" value="ECO:0007669"/>
    <property type="project" value="UniProtKB-KW"/>
</dbReference>
<evidence type="ECO:0000313" key="7">
    <source>
        <dbReference type="EMBL" id="SDD15365.1"/>
    </source>
</evidence>
<evidence type="ECO:0000256" key="3">
    <source>
        <dbReference type="ARBA" id="ARBA00023004"/>
    </source>
</evidence>
<dbReference type="Proteomes" id="UP000199416">
    <property type="component" value="Unassembled WGS sequence"/>
</dbReference>
<reference evidence="8" key="1">
    <citation type="submission" date="2016-10" db="EMBL/GenBank/DDBJ databases">
        <authorList>
            <person name="Varghese N."/>
            <person name="Submissions S."/>
        </authorList>
    </citation>
    <scope>NUCLEOTIDE SEQUENCE [LARGE SCALE GENOMIC DNA]</scope>
    <source>
        <strain evidence="8">DSM 45421</strain>
    </source>
</reference>
<name>A0A1G6SGY8_9ACTN</name>
<feature type="region of interest" description="Disordered" evidence="5">
    <location>
        <begin position="92"/>
        <end position="125"/>
    </location>
</feature>
<evidence type="ECO:0000313" key="8">
    <source>
        <dbReference type="Proteomes" id="UP000199416"/>
    </source>
</evidence>
<keyword evidence="1" id="KW-0001">2Fe-2S</keyword>
<dbReference type="AlphaFoldDB" id="A0A1G6SGY8"/>
<keyword evidence="3" id="KW-0408">Iron</keyword>
<keyword evidence="8" id="KW-1185">Reference proteome</keyword>
<sequence length="125" mass="12845">MARAGHAGGVSSALPADDDLNDDLPVDPTTGQPADQPADAVGATITPYRDGPLIVRGDFRLVDQDGAEIDPGRRTVALCRCGKSGIKPFCDGTHKRSGFSAPSAPSRPRPAAAIRSASREGGRPA</sequence>
<feature type="compositionally biased region" description="Acidic residues" evidence="5">
    <location>
        <begin position="16"/>
        <end position="25"/>
    </location>
</feature>
<proteinExistence type="predicted"/>
<dbReference type="SMART" id="SM00704">
    <property type="entry name" value="ZnF_CDGSH"/>
    <property type="match status" value="1"/>
</dbReference>
<evidence type="ECO:0000259" key="6">
    <source>
        <dbReference type="SMART" id="SM00704"/>
    </source>
</evidence>
<dbReference type="InterPro" id="IPR042216">
    <property type="entry name" value="MitoNEET_CISD"/>
</dbReference>
<dbReference type="Gene3D" id="3.40.5.90">
    <property type="entry name" value="CDGSH iron-sulfur domain, mitoNEET-type"/>
    <property type="match status" value="1"/>
</dbReference>
<feature type="region of interest" description="Disordered" evidence="5">
    <location>
        <begin position="1"/>
        <end position="50"/>
    </location>
</feature>
<dbReference type="Pfam" id="PF09360">
    <property type="entry name" value="zf-CDGSH"/>
    <property type="match status" value="1"/>
</dbReference>
<keyword evidence="2" id="KW-0479">Metal-binding</keyword>
<dbReference type="GO" id="GO:0005737">
    <property type="term" value="C:cytoplasm"/>
    <property type="evidence" value="ECO:0007669"/>
    <property type="project" value="UniProtKB-ARBA"/>
</dbReference>
<protein>
    <submittedName>
        <fullName evidence="7">Zn-finger domain of CDGSH type-containing protein</fullName>
    </submittedName>
</protein>
<evidence type="ECO:0000256" key="4">
    <source>
        <dbReference type="ARBA" id="ARBA00023014"/>
    </source>
</evidence>
<evidence type="ECO:0000256" key="2">
    <source>
        <dbReference type="ARBA" id="ARBA00022723"/>
    </source>
</evidence>
<dbReference type="EMBL" id="FMZF01000005">
    <property type="protein sequence ID" value="SDD15365.1"/>
    <property type="molecule type" value="Genomic_DNA"/>
</dbReference>
<keyword evidence="4" id="KW-0411">Iron-sulfur</keyword>
<accession>A0A1G6SGY8</accession>
<gene>
    <name evidence="7" type="ORF">SAMN05660690_3577</name>
</gene>
<evidence type="ECO:0000256" key="5">
    <source>
        <dbReference type="SAM" id="MobiDB-lite"/>
    </source>
</evidence>
<feature type="compositionally biased region" description="Low complexity" evidence="5">
    <location>
        <begin position="100"/>
        <end position="116"/>
    </location>
</feature>
<feature type="domain" description="Iron-binding zinc finger CDGSH type" evidence="6">
    <location>
        <begin position="65"/>
        <end position="100"/>
    </location>
</feature>
<evidence type="ECO:0000256" key="1">
    <source>
        <dbReference type="ARBA" id="ARBA00022714"/>
    </source>
</evidence>
<dbReference type="STRING" id="1190417.SAMN05660690_3577"/>
<dbReference type="InterPro" id="IPR018967">
    <property type="entry name" value="FeS-contain_CDGSH-typ"/>
</dbReference>
<organism evidence="7 8">
    <name type="scientific">Geodermatophilus telluris</name>
    <dbReference type="NCBI Taxonomy" id="1190417"/>
    <lineage>
        <taxon>Bacteria</taxon>
        <taxon>Bacillati</taxon>
        <taxon>Actinomycetota</taxon>
        <taxon>Actinomycetes</taxon>
        <taxon>Geodermatophilales</taxon>
        <taxon>Geodermatophilaceae</taxon>
        <taxon>Geodermatophilus</taxon>
    </lineage>
</organism>
<dbReference type="GO" id="GO:0046872">
    <property type="term" value="F:metal ion binding"/>
    <property type="evidence" value="ECO:0007669"/>
    <property type="project" value="UniProtKB-KW"/>
</dbReference>